<organism evidence="2 3">
    <name type="scientific">Propionispora vibrioides</name>
    <dbReference type="NCBI Taxonomy" id="112903"/>
    <lineage>
        <taxon>Bacteria</taxon>
        <taxon>Bacillati</taxon>
        <taxon>Bacillota</taxon>
        <taxon>Negativicutes</taxon>
        <taxon>Selenomonadales</taxon>
        <taxon>Sporomusaceae</taxon>
        <taxon>Propionispora</taxon>
    </lineage>
</organism>
<dbReference type="SUPFAM" id="SSF49265">
    <property type="entry name" value="Fibronectin type III"/>
    <property type="match status" value="1"/>
</dbReference>
<name>A0A1H8SWE9_9FIRM</name>
<evidence type="ECO:0000313" key="3">
    <source>
        <dbReference type="Proteomes" id="UP000198847"/>
    </source>
</evidence>
<sequence>MAYEVDQYTVSLLHFDDGIKDETGKIWTSNGNVSVSSDPKQVGTSSLFFNNGVLSFADSNKNFALGTGDFTIECFIYITQSSTQYGMPVIGNYTFSADGYTGHSGWALAVNRTEQDSVGPFGICLDNYDSSGVRNIHLTYPTLITVNVWHHIAVVRSQQSFYLFLDGKLVATQTSNASIDVPKPYGYIGNYNTSTGKLNAGSAFHGYIDELRISNTARWTSNFIPPGTVVAPNAPINLIVTTGDAQVTLNWDTVNGATGYNLKRSITAGGPYETIATTVSSTSYMDTNVVNGTTYYYVVTAINTSGESANSNEASATPIISAPLNLTATAGNSQVALSWTAVTNASGYNVKRSTTAGDPYTIIASNVATNNYMDTTVTNGTTYYYVVTALGGTSESANSNEASAMPVAPINALLRITMNDSSERQYKVTQTVVDNFISWYDRAVGTGNTCYTFDDSIDGSKEYLAFEKIISFKVIPLPAE</sequence>
<dbReference type="InterPro" id="IPR003961">
    <property type="entry name" value="FN3_dom"/>
</dbReference>
<dbReference type="Proteomes" id="UP000198847">
    <property type="component" value="Unassembled WGS sequence"/>
</dbReference>
<dbReference type="SUPFAM" id="SSF49899">
    <property type="entry name" value="Concanavalin A-like lectins/glucanases"/>
    <property type="match status" value="1"/>
</dbReference>
<protein>
    <submittedName>
        <fullName evidence="2">Fibronectin type III domain-containing protein</fullName>
    </submittedName>
</protein>
<proteinExistence type="predicted"/>
<feature type="domain" description="Fibronectin type-III" evidence="1">
    <location>
        <begin position="231"/>
        <end position="323"/>
    </location>
</feature>
<evidence type="ECO:0000313" key="2">
    <source>
        <dbReference type="EMBL" id="SEO82678.1"/>
    </source>
</evidence>
<dbReference type="PROSITE" id="PS50853">
    <property type="entry name" value="FN3"/>
    <property type="match status" value="1"/>
</dbReference>
<dbReference type="SMART" id="SM00060">
    <property type="entry name" value="FN3"/>
    <property type="match status" value="2"/>
</dbReference>
<dbReference type="InterPro" id="IPR013783">
    <property type="entry name" value="Ig-like_fold"/>
</dbReference>
<evidence type="ECO:0000259" key="1">
    <source>
        <dbReference type="PROSITE" id="PS50853"/>
    </source>
</evidence>
<dbReference type="InterPro" id="IPR036116">
    <property type="entry name" value="FN3_sf"/>
</dbReference>
<reference evidence="2 3" key="1">
    <citation type="submission" date="2016-10" db="EMBL/GenBank/DDBJ databases">
        <authorList>
            <person name="de Groot N.N."/>
        </authorList>
    </citation>
    <scope>NUCLEOTIDE SEQUENCE [LARGE SCALE GENOMIC DNA]</scope>
    <source>
        <strain evidence="2 3">DSM 13305</strain>
    </source>
</reference>
<dbReference type="RefSeq" id="WP_177173482.1">
    <property type="nucleotide sequence ID" value="NZ_FODY01000005.1"/>
</dbReference>
<dbReference type="Gene3D" id="2.60.40.10">
    <property type="entry name" value="Immunoglobulins"/>
    <property type="match status" value="2"/>
</dbReference>
<dbReference type="InterPro" id="IPR013320">
    <property type="entry name" value="ConA-like_dom_sf"/>
</dbReference>
<accession>A0A1H8SWE9</accession>
<keyword evidence="3" id="KW-1185">Reference proteome</keyword>
<dbReference type="STRING" id="112903.SAMN04490178_105207"/>
<dbReference type="AlphaFoldDB" id="A0A1H8SWE9"/>
<dbReference type="CDD" id="cd00063">
    <property type="entry name" value="FN3"/>
    <property type="match status" value="2"/>
</dbReference>
<dbReference type="Gene3D" id="2.60.120.200">
    <property type="match status" value="1"/>
</dbReference>
<gene>
    <name evidence="2" type="ORF">SAMN04490178_105207</name>
</gene>
<dbReference type="Pfam" id="PF13385">
    <property type="entry name" value="Laminin_G_3"/>
    <property type="match status" value="1"/>
</dbReference>
<dbReference type="EMBL" id="FODY01000005">
    <property type="protein sequence ID" value="SEO82678.1"/>
    <property type="molecule type" value="Genomic_DNA"/>
</dbReference>